<feature type="transmembrane region" description="Helical" evidence="1">
    <location>
        <begin position="12"/>
        <end position="35"/>
    </location>
</feature>
<dbReference type="Proteomes" id="UP000006094">
    <property type="component" value="Chromosome"/>
</dbReference>
<organism evidence="2 3">
    <name type="scientific">Gottschalkia acidurici (strain ATCC 7906 / DSM 604 / BCRC 14475 / CIP 104303 / KCTC 5404 / NCIMB 10678 / 9a)</name>
    <name type="common">Clostridium acidurici</name>
    <dbReference type="NCBI Taxonomy" id="1128398"/>
    <lineage>
        <taxon>Bacteria</taxon>
        <taxon>Bacillati</taxon>
        <taxon>Bacillota</taxon>
        <taxon>Tissierellia</taxon>
        <taxon>Tissierellales</taxon>
        <taxon>Gottschalkiaceae</taxon>
        <taxon>Gottschalkia</taxon>
    </lineage>
</organism>
<evidence type="ECO:0000256" key="1">
    <source>
        <dbReference type="SAM" id="Phobius"/>
    </source>
</evidence>
<dbReference type="KEGG" id="cad:Curi_c00260"/>
<keyword evidence="1" id="KW-1133">Transmembrane helix</keyword>
<dbReference type="EMBL" id="CP003326">
    <property type="protein sequence ID" value="AFS77108.1"/>
    <property type="molecule type" value="Genomic_DNA"/>
</dbReference>
<dbReference type="HOGENOM" id="CLU_128682_1_0_9"/>
<protein>
    <submittedName>
        <fullName evidence="2">Uncharacterized protein</fullName>
    </submittedName>
</protein>
<proteinExistence type="predicted"/>
<keyword evidence="3" id="KW-1185">Reference proteome</keyword>
<reference evidence="2 3" key="1">
    <citation type="journal article" date="2012" name="PLoS ONE">
        <title>The purine-utilizing bacterium Clostridium acidurici 9a: a genome-guided metabolic reconsideration.</title>
        <authorList>
            <person name="Hartwich K."/>
            <person name="Poehlein A."/>
            <person name="Daniel R."/>
        </authorList>
    </citation>
    <scope>NUCLEOTIDE SEQUENCE [LARGE SCALE GENOMIC DNA]</scope>
    <source>
        <strain evidence="3">ATCC 7906 / DSM 604 / BCRC 14475 / CIP 104303 / KCTC 5404 / NCIMB 10678 / 9a</strain>
    </source>
</reference>
<dbReference type="AlphaFoldDB" id="K0ATB2"/>
<gene>
    <name evidence="2" type="ordered locus">Curi_c00260</name>
</gene>
<evidence type="ECO:0000313" key="3">
    <source>
        <dbReference type="Proteomes" id="UP000006094"/>
    </source>
</evidence>
<dbReference type="RefSeq" id="WP_014966245.1">
    <property type="nucleotide sequence ID" value="NC_018664.1"/>
</dbReference>
<keyword evidence="1" id="KW-0812">Transmembrane</keyword>
<keyword evidence="1" id="KW-0472">Membrane</keyword>
<evidence type="ECO:0000313" key="2">
    <source>
        <dbReference type="EMBL" id="AFS77108.1"/>
    </source>
</evidence>
<sequence>MFPSLFRGDWKWAAIQFGLGWVTLGISWLVMPFIYNKLHIKDLLNKGFLPTEESQTNYIVAKGIITRQEIDFFTKRKETIR</sequence>
<accession>K0ATB2</accession>
<name>K0ATB2_GOTA9</name>